<evidence type="ECO:0000256" key="1">
    <source>
        <dbReference type="SAM" id="MobiDB-lite"/>
    </source>
</evidence>
<keyword evidence="3" id="KW-1185">Reference proteome</keyword>
<feature type="region of interest" description="Disordered" evidence="1">
    <location>
        <begin position="205"/>
        <end position="281"/>
    </location>
</feature>
<dbReference type="SUPFAM" id="SSF46689">
    <property type="entry name" value="Homeodomain-like"/>
    <property type="match status" value="1"/>
</dbReference>
<accession>A0ABW6J450</accession>
<dbReference type="InterPro" id="IPR036271">
    <property type="entry name" value="Tet_transcr_reg_TetR-rel_C_sf"/>
</dbReference>
<protein>
    <submittedName>
        <fullName evidence="2">TetR/AcrR family transcriptional regulator</fullName>
    </submittedName>
</protein>
<dbReference type="SUPFAM" id="SSF48498">
    <property type="entry name" value="Tetracyclin repressor-like, C-terminal domain"/>
    <property type="match status" value="1"/>
</dbReference>
<gene>
    <name evidence="2" type="ORF">ACFQ63_34115</name>
</gene>
<evidence type="ECO:0000313" key="2">
    <source>
        <dbReference type="EMBL" id="MFE5984716.1"/>
    </source>
</evidence>
<feature type="compositionally biased region" description="Gly residues" evidence="1">
    <location>
        <begin position="219"/>
        <end position="243"/>
    </location>
</feature>
<name>A0ABW6J450_STRWE</name>
<evidence type="ECO:0000313" key="3">
    <source>
        <dbReference type="Proteomes" id="UP001600424"/>
    </source>
</evidence>
<dbReference type="Proteomes" id="UP001600424">
    <property type="component" value="Unassembled WGS sequence"/>
</dbReference>
<reference evidence="2 3" key="1">
    <citation type="submission" date="2024-09" db="EMBL/GenBank/DDBJ databases">
        <title>The Natural Products Discovery Center: Release of the First 8490 Sequenced Strains for Exploring Actinobacteria Biosynthetic Diversity.</title>
        <authorList>
            <person name="Kalkreuter E."/>
            <person name="Kautsar S.A."/>
            <person name="Yang D."/>
            <person name="Bader C.D."/>
            <person name="Teijaro C.N."/>
            <person name="Fluegel L."/>
            <person name="Davis C.M."/>
            <person name="Simpson J.R."/>
            <person name="Lauterbach L."/>
            <person name="Steele A.D."/>
            <person name="Gui C."/>
            <person name="Meng S."/>
            <person name="Li G."/>
            <person name="Viehrig K."/>
            <person name="Ye F."/>
            <person name="Su P."/>
            <person name="Kiefer A.F."/>
            <person name="Nichols A."/>
            <person name="Cepeda A.J."/>
            <person name="Yan W."/>
            <person name="Fan B."/>
            <person name="Jiang Y."/>
            <person name="Adhikari A."/>
            <person name="Zheng C.-J."/>
            <person name="Schuster L."/>
            <person name="Cowan T.M."/>
            <person name="Smanski M.J."/>
            <person name="Chevrette M.G."/>
            <person name="De Carvalho L.P.S."/>
            <person name="Shen B."/>
        </authorList>
    </citation>
    <scope>NUCLEOTIDE SEQUENCE [LARGE SCALE GENOMIC DNA]</scope>
    <source>
        <strain evidence="2 3">NPDC056472</strain>
    </source>
</reference>
<sequence length="281" mass="28862">MGSKATGGKKGGGKEARRAQLAEAVQRALLARGLEGLRLRDVADEAGVTPAAVLYYGDLDALVHETYQQAITRYSQDREAAADGYADARLKLRACIDKGVATGPDDSLTRLLFEYWPRCLRDARAAALDSALTERQISVYAEILVLGQAQGHFALQDPPRLIAASFVAMEDGYQMDVLAGRRTRTEVIAALSAYARAVTGHDPSGAAGPGGAMDPSGAAGQGGAVGAGGAAGTGGAAEGGPGTDGPEPLPWDSPAPPRLTVRPTGPGSARSEGPSGRTRRG</sequence>
<proteinExistence type="predicted"/>
<comment type="caution">
    <text evidence="2">The sequence shown here is derived from an EMBL/GenBank/DDBJ whole genome shotgun (WGS) entry which is preliminary data.</text>
</comment>
<dbReference type="Gene3D" id="1.10.357.10">
    <property type="entry name" value="Tetracycline Repressor, domain 2"/>
    <property type="match status" value="1"/>
</dbReference>
<organism evidence="2 3">
    <name type="scientific">Streptomyces wedmorensis</name>
    <dbReference type="NCBI Taxonomy" id="43759"/>
    <lineage>
        <taxon>Bacteria</taxon>
        <taxon>Bacillati</taxon>
        <taxon>Actinomycetota</taxon>
        <taxon>Actinomycetes</taxon>
        <taxon>Kitasatosporales</taxon>
        <taxon>Streptomycetaceae</taxon>
        <taxon>Streptomyces</taxon>
    </lineage>
</organism>
<dbReference type="InterPro" id="IPR009057">
    <property type="entry name" value="Homeodomain-like_sf"/>
</dbReference>
<feature type="compositionally biased region" description="Pro residues" evidence="1">
    <location>
        <begin position="247"/>
        <end position="257"/>
    </location>
</feature>
<dbReference type="EMBL" id="JBHTRV010000037">
    <property type="protein sequence ID" value="MFE5984716.1"/>
    <property type="molecule type" value="Genomic_DNA"/>
</dbReference>
<dbReference type="RefSeq" id="WP_386248550.1">
    <property type="nucleotide sequence ID" value="NZ_JBHTRV010000037.1"/>
</dbReference>